<name>A0A2U9C7R1_SCOMX</name>
<dbReference type="EMBL" id="CP026255">
    <property type="protein sequence ID" value="AWP11649.1"/>
    <property type="molecule type" value="Genomic_DNA"/>
</dbReference>
<reference evidence="2 3" key="1">
    <citation type="submission" date="2017-12" db="EMBL/GenBank/DDBJ databases">
        <title>Integrating genomic resources of turbot (Scophthalmus maximus) in depth evaluation of genetic and physical mapping variation across individuals.</title>
        <authorList>
            <person name="Martinez P."/>
        </authorList>
    </citation>
    <scope>NUCLEOTIDE SEQUENCE [LARGE SCALE GENOMIC DNA]</scope>
</reference>
<accession>A0A2U9C7R1</accession>
<sequence length="59" mass="6390">MPDVLQVVWESLRLRLAVAPRPNAHGGRTAETPPPPPRKQTGASGRRLAANCLHWGADL</sequence>
<protein>
    <submittedName>
        <fullName evidence="2">Uncharacterized protein</fullName>
    </submittedName>
</protein>
<organism evidence="2 3">
    <name type="scientific">Scophthalmus maximus</name>
    <name type="common">Turbot</name>
    <name type="synonym">Psetta maxima</name>
    <dbReference type="NCBI Taxonomy" id="52904"/>
    <lineage>
        <taxon>Eukaryota</taxon>
        <taxon>Metazoa</taxon>
        <taxon>Chordata</taxon>
        <taxon>Craniata</taxon>
        <taxon>Vertebrata</taxon>
        <taxon>Euteleostomi</taxon>
        <taxon>Actinopterygii</taxon>
        <taxon>Neopterygii</taxon>
        <taxon>Teleostei</taxon>
        <taxon>Neoteleostei</taxon>
        <taxon>Acanthomorphata</taxon>
        <taxon>Carangaria</taxon>
        <taxon>Pleuronectiformes</taxon>
        <taxon>Pleuronectoidei</taxon>
        <taxon>Scophthalmidae</taxon>
        <taxon>Scophthalmus</taxon>
    </lineage>
</organism>
<evidence type="ECO:0000313" key="3">
    <source>
        <dbReference type="Proteomes" id="UP000246464"/>
    </source>
</evidence>
<evidence type="ECO:0000313" key="2">
    <source>
        <dbReference type="EMBL" id="AWP11649.1"/>
    </source>
</evidence>
<dbReference type="AlphaFoldDB" id="A0A2U9C7R1"/>
<evidence type="ECO:0000256" key="1">
    <source>
        <dbReference type="SAM" id="MobiDB-lite"/>
    </source>
</evidence>
<proteinExistence type="predicted"/>
<gene>
    <name evidence="2" type="ORF">SMAX5B_019156</name>
</gene>
<feature type="region of interest" description="Disordered" evidence="1">
    <location>
        <begin position="19"/>
        <end position="46"/>
    </location>
</feature>
<keyword evidence="3" id="KW-1185">Reference proteome</keyword>
<dbReference type="Proteomes" id="UP000246464">
    <property type="component" value="Chromosome 13"/>
</dbReference>